<evidence type="ECO:0000313" key="3">
    <source>
        <dbReference type="EMBL" id="UYG17253.1"/>
    </source>
</evidence>
<dbReference type="RefSeq" id="WP_263594462.1">
    <property type="nucleotide sequence ID" value="NZ_CP107020.1"/>
</dbReference>
<evidence type="ECO:0000259" key="2">
    <source>
        <dbReference type="Pfam" id="PF00497"/>
    </source>
</evidence>
<dbReference type="EMBL" id="CP107020">
    <property type="protein sequence ID" value="UYG17253.1"/>
    <property type="molecule type" value="Genomic_DNA"/>
</dbReference>
<dbReference type="InterPro" id="IPR006311">
    <property type="entry name" value="TAT_signal"/>
</dbReference>
<name>A0ABY6G223_9MICO</name>
<organism evidence="3 4">
    <name type="scientific">Brachybacterium huguangmaarense</name>
    <dbReference type="NCBI Taxonomy" id="1652028"/>
    <lineage>
        <taxon>Bacteria</taxon>
        <taxon>Bacillati</taxon>
        <taxon>Actinomycetota</taxon>
        <taxon>Actinomycetes</taxon>
        <taxon>Micrococcales</taxon>
        <taxon>Dermabacteraceae</taxon>
        <taxon>Brachybacterium</taxon>
    </lineage>
</organism>
<gene>
    <name evidence="3" type="ORF">BRM3_02115</name>
</gene>
<reference evidence="3" key="1">
    <citation type="submission" date="2022-10" db="EMBL/GenBank/DDBJ databases">
        <title>Whole-Genome Sequencing of Brachybacterium huguangmaarense BRM-3, Isolated from Betula schmidtii.</title>
        <authorList>
            <person name="Haam D."/>
        </authorList>
    </citation>
    <scope>NUCLEOTIDE SEQUENCE</scope>
    <source>
        <strain evidence="3">BRM-3</strain>
    </source>
</reference>
<feature type="signal peptide" evidence="1">
    <location>
        <begin position="1"/>
        <end position="31"/>
    </location>
</feature>
<dbReference type="Pfam" id="PF00497">
    <property type="entry name" value="SBP_bac_3"/>
    <property type="match status" value="1"/>
</dbReference>
<dbReference type="Gene3D" id="3.40.190.10">
    <property type="entry name" value="Periplasmic binding protein-like II"/>
    <property type="match status" value="1"/>
</dbReference>
<dbReference type="InterPro" id="IPR001638">
    <property type="entry name" value="Solute-binding_3/MltF_N"/>
</dbReference>
<evidence type="ECO:0000256" key="1">
    <source>
        <dbReference type="SAM" id="SignalP"/>
    </source>
</evidence>
<accession>A0ABY6G223</accession>
<evidence type="ECO:0000313" key="4">
    <source>
        <dbReference type="Proteomes" id="UP001164305"/>
    </source>
</evidence>
<dbReference type="PROSITE" id="PS51318">
    <property type="entry name" value="TAT"/>
    <property type="match status" value="1"/>
</dbReference>
<feature type="domain" description="Solute-binding protein family 3/N-terminal" evidence="2">
    <location>
        <begin position="53"/>
        <end position="136"/>
    </location>
</feature>
<dbReference type="Proteomes" id="UP001164305">
    <property type="component" value="Chromosome"/>
</dbReference>
<keyword evidence="1" id="KW-0732">Signal</keyword>
<proteinExistence type="predicted"/>
<protein>
    <submittedName>
        <fullName evidence="3">Transporter substrate-binding domain-containing protein</fullName>
    </submittedName>
</protein>
<keyword evidence="4" id="KW-1185">Reference proteome</keyword>
<dbReference type="SUPFAM" id="SSF53850">
    <property type="entry name" value="Periplasmic binding protein-like II"/>
    <property type="match status" value="1"/>
</dbReference>
<feature type="chain" id="PRO_5046133013" evidence="1">
    <location>
        <begin position="32"/>
        <end position="172"/>
    </location>
</feature>
<sequence length="172" mass="18127">MSAFPSLARRPSAAPSRRSVLLGALALPALAACGLRFPADAAGTLDRAEGGRLRVGVSPHPPYTDVAEDGSVSGSEVDLIRSFCSSIGAVPSWRTGPEGVLAPSLHDGDLDVLIGGLEDSSPWKDEIALTRPYHTMRADDGEEHKLVMAVRPGENALQVALERHLAEQEGEL</sequence>